<dbReference type="Pfam" id="PF07977">
    <property type="entry name" value="FabA"/>
    <property type="match status" value="1"/>
</dbReference>
<accession>A0A5J6MFS3</accession>
<evidence type="ECO:0000313" key="2">
    <source>
        <dbReference type="EMBL" id="QEX15961.1"/>
    </source>
</evidence>
<sequence length="150" mass="16788">MQFDYFQMVDRLENLDLEGREIRCRAEVPETSTVFEGHFPGHPIVPGVLLVEAMAQTSGYLLLALSAYERMPFLAGIKEAKLRTFVRPATVLTVIAKVEHEGSGFWVTQARCEAGGKSVADAQIMLRSLPYPSETMRRNLRAFADRIGMP</sequence>
<dbReference type="CDD" id="cd00493">
    <property type="entry name" value="FabA_FabZ"/>
    <property type="match status" value="1"/>
</dbReference>
<dbReference type="EMBL" id="CP042906">
    <property type="protein sequence ID" value="QEX15961.1"/>
    <property type="molecule type" value="Genomic_DNA"/>
</dbReference>
<dbReference type="InterPro" id="IPR013114">
    <property type="entry name" value="FabA_FabZ"/>
</dbReference>
<dbReference type="PANTHER" id="PTHR30272:SF1">
    <property type="entry name" value="3-HYDROXYACYL-[ACYL-CARRIER-PROTEIN] DEHYDRATASE"/>
    <property type="match status" value="1"/>
</dbReference>
<evidence type="ECO:0000256" key="1">
    <source>
        <dbReference type="ARBA" id="ARBA00023239"/>
    </source>
</evidence>
<keyword evidence="1" id="KW-0456">Lyase</keyword>
<protein>
    <submittedName>
        <fullName evidence="2">3-hydroxyacyl-ACP dehydratase</fullName>
    </submittedName>
</protein>
<organism evidence="2 3">
    <name type="scientific">Hypericibacter terrae</name>
    <dbReference type="NCBI Taxonomy" id="2602015"/>
    <lineage>
        <taxon>Bacteria</taxon>
        <taxon>Pseudomonadati</taxon>
        <taxon>Pseudomonadota</taxon>
        <taxon>Alphaproteobacteria</taxon>
        <taxon>Rhodospirillales</taxon>
        <taxon>Dongiaceae</taxon>
        <taxon>Hypericibacter</taxon>
    </lineage>
</organism>
<dbReference type="Proteomes" id="UP000326202">
    <property type="component" value="Chromosome"/>
</dbReference>
<dbReference type="GO" id="GO:0016829">
    <property type="term" value="F:lyase activity"/>
    <property type="evidence" value="ECO:0007669"/>
    <property type="project" value="UniProtKB-KW"/>
</dbReference>
<reference evidence="2 3" key="1">
    <citation type="submission" date="2019-08" db="EMBL/GenBank/DDBJ databases">
        <title>Hyperibacter terrae gen. nov., sp. nov. and Hyperibacter viscosus sp. nov., two new members in the family Rhodospirillaceae isolated from the rhizosphere of Hypericum perforatum.</title>
        <authorList>
            <person name="Noviana Z."/>
        </authorList>
    </citation>
    <scope>NUCLEOTIDE SEQUENCE [LARGE SCALE GENOMIC DNA]</scope>
    <source>
        <strain evidence="2 3">R5913</strain>
    </source>
</reference>
<dbReference type="SUPFAM" id="SSF54637">
    <property type="entry name" value="Thioesterase/thiol ester dehydrase-isomerase"/>
    <property type="match status" value="1"/>
</dbReference>
<dbReference type="KEGG" id="htq:FRZ44_12510"/>
<name>A0A5J6MFS3_9PROT</name>
<dbReference type="AlphaFoldDB" id="A0A5J6MFS3"/>
<dbReference type="PANTHER" id="PTHR30272">
    <property type="entry name" value="3-HYDROXYACYL-[ACYL-CARRIER-PROTEIN] DEHYDRATASE"/>
    <property type="match status" value="1"/>
</dbReference>
<proteinExistence type="predicted"/>
<keyword evidence="3" id="KW-1185">Reference proteome</keyword>
<gene>
    <name evidence="2" type="ORF">FRZ44_12510</name>
</gene>
<evidence type="ECO:0000313" key="3">
    <source>
        <dbReference type="Proteomes" id="UP000326202"/>
    </source>
</evidence>
<dbReference type="OrthoDB" id="9812462at2"/>
<dbReference type="Gene3D" id="3.10.129.10">
    <property type="entry name" value="Hotdog Thioesterase"/>
    <property type="match status" value="1"/>
</dbReference>
<dbReference type="RefSeq" id="WP_151176371.1">
    <property type="nucleotide sequence ID" value="NZ_CP042906.1"/>
</dbReference>
<dbReference type="InterPro" id="IPR029069">
    <property type="entry name" value="HotDog_dom_sf"/>
</dbReference>